<organism evidence="1 2">
    <name type="scientific">Loxostege sticticalis</name>
    <name type="common">Beet webworm moth</name>
    <dbReference type="NCBI Taxonomy" id="481309"/>
    <lineage>
        <taxon>Eukaryota</taxon>
        <taxon>Metazoa</taxon>
        <taxon>Ecdysozoa</taxon>
        <taxon>Arthropoda</taxon>
        <taxon>Hexapoda</taxon>
        <taxon>Insecta</taxon>
        <taxon>Pterygota</taxon>
        <taxon>Neoptera</taxon>
        <taxon>Endopterygota</taxon>
        <taxon>Lepidoptera</taxon>
        <taxon>Glossata</taxon>
        <taxon>Ditrysia</taxon>
        <taxon>Pyraloidea</taxon>
        <taxon>Crambidae</taxon>
        <taxon>Pyraustinae</taxon>
        <taxon>Loxostege</taxon>
    </lineage>
</organism>
<evidence type="ECO:0000313" key="1">
    <source>
        <dbReference type="EMBL" id="KAL0821057.1"/>
    </source>
</evidence>
<dbReference type="EMBL" id="JBEDNZ010000018">
    <property type="protein sequence ID" value="KAL0821057.1"/>
    <property type="molecule type" value="Genomic_DNA"/>
</dbReference>
<sequence>MQFSPPLCGPGYPNFGQFYYSPTFPQNTTFPEIIGEGEVASVVFPDGSIHLYFIPLNKRFHPTYQPNSSYNPYFNNNMGAYYVRSISNPISSVMFNQQCQQMYAGRLPRPSYISECNVNIPPPGFQLKFHNDCWTSTTDLHYFFPRVRRCEWFPLTEPKGSAAVQVDIPMKEITLRNQEVSCAQPCICSLSDNESKSGNETIDCYCDKVENSRHSKSVTNKPQVSKKRLTFRKHKQKLKSKKSNELCKCNEPNTTDKSITTYAEQGSCAAENERNTQTARSCTAATSIRGVDSVSSKGEVKTELWFPKQMSKGEQAMPTKSLEKVIGLYETSCSSGTCCCSSDTETTRKA</sequence>
<comment type="caution">
    <text evidence="1">The sequence shown here is derived from an EMBL/GenBank/DDBJ whole genome shotgun (WGS) entry which is preliminary data.</text>
</comment>
<evidence type="ECO:0000313" key="2">
    <source>
        <dbReference type="Proteomes" id="UP001549921"/>
    </source>
</evidence>
<protein>
    <submittedName>
        <fullName evidence="1">Uncharacterized protein</fullName>
    </submittedName>
</protein>
<name>A0ABD0SN82_LOXSC</name>
<dbReference type="AlphaFoldDB" id="A0ABD0SN82"/>
<accession>A0ABD0SN82</accession>
<dbReference type="Proteomes" id="UP001549921">
    <property type="component" value="Unassembled WGS sequence"/>
</dbReference>
<gene>
    <name evidence="1" type="ORF">ABMA28_005690</name>
</gene>
<reference evidence="1 2" key="1">
    <citation type="submission" date="2024-06" db="EMBL/GenBank/DDBJ databases">
        <title>A chromosome-level genome assembly of beet webworm, Loxostege sticticalis.</title>
        <authorList>
            <person name="Zhang Y."/>
        </authorList>
    </citation>
    <scope>NUCLEOTIDE SEQUENCE [LARGE SCALE GENOMIC DNA]</scope>
    <source>
        <strain evidence="1">AQ028</strain>
        <tissue evidence="1">Male pupae</tissue>
    </source>
</reference>
<proteinExistence type="predicted"/>